<evidence type="ECO:0000313" key="8">
    <source>
        <dbReference type="EMBL" id="SVE92785.1"/>
    </source>
</evidence>
<dbReference type="PRINTS" id="PR00881">
    <property type="entry name" value="L7ARS6FAMILY"/>
</dbReference>
<dbReference type="EMBL" id="LR023166">
    <property type="protein sequence ID" value="SVE92785.1"/>
    <property type="molecule type" value="mRNA"/>
</dbReference>
<dbReference type="GO" id="GO:0005634">
    <property type="term" value="C:nucleus"/>
    <property type="evidence" value="ECO:0007669"/>
    <property type="project" value="UniProtKB-SubCell"/>
</dbReference>
<organism evidence="8">
    <name type="scientific">Megafenestra aurita</name>
    <dbReference type="NCBI Taxonomy" id="2291010"/>
    <lineage>
        <taxon>Eukaryota</taxon>
        <taxon>Metazoa</taxon>
        <taxon>Ecdysozoa</taxon>
        <taxon>Arthropoda</taxon>
        <taxon>Crustacea</taxon>
        <taxon>Branchiopoda</taxon>
        <taxon>Diplostraca</taxon>
        <taxon>Cladocera</taxon>
        <taxon>Anomopoda</taxon>
        <taxon>Daphniidae</taxon>
        <taxon>Megafenestra</taxon>
    </lineage>
</organism>
<keyword evidence="3" id="KW-0539">Nucleus</keyword>
<evidence type="ECO:0000256" key="5">
    <source>
        <dbReference type="ARBA" id="ARBA00083355"/>
    </source>
</evidence>
<evidence type="ECO:0000259" key="7">
    <source>
        <dbReference type="Pfam" id="PF01248"/>
    </source>
</evidence>
<dbReference type="InterPro" id="IPR029064">
    <property type="entry name" value="Ribosomal_eL30-like_sf"/>
</dbReference>
<dbReference type="FunFam" id="3.30.1330.30:FF:000028">
    <property type="entry name" value="H/ACA ribonucleoprotein complex subunit 2-like protein"/>
    <property type="match status" value="1"/>
</dbReference>
<evidence type="ECO:0000256" key="6">
    <source>
        <dbReference type="SAM" id="MobiDB-lite"/>
    </source>
</evidence>
<comment type="similarity">
    <text evidence="2">Belongs to the eukaryotic ribosomal protein eL8 family.</text>
</comment>
<dbReference type="PANTHER" id="PTHR23105">
    <property type="entry name" value="RIBOSOMAL PROTEIN L7AE FAMILY MEMBER"/>
    <property type="match status" value="1"/>
</dbReference>
<name>A0A4Y7NKC9_9CRUS</name>
<dbReference type="InterPro" id="IPR018492">
    <property type="entry name" value="Ribosomal_eL8/Nhp2"/>
</dbReference>
<evidence type="ECO:0000256" key="4">
    <source>
        <dbReference type="ARBA" id="ARBA00023274"/>
    </source>
</evidence>
<protein>
    <recommendedName>
        <fullName evidence="5">H/ACA snoRNP protein NHP2</fullName>
    </recommendedName>
</protein>
<reference evidence="8" key="1">
    <citation type="submission" date="2018-08" db="EMBL/GenBank/DDBJ databases">
        <authorList>
            <person name="Cornetti L."/>
        </authorList>
    </citation>
    <scope>NUCLEOTIDE SEQUENCE</scope>
    <source>
        <strain evidence="8">CH-H-2</strain>
    </source>
</reference>
<dbReference type="SUPFAM" id="SSF55315">
    <property type="entry name" value="L30e-like"/>
    <property type="match status" value="1"/>
</dbReference>
<evidence type="ECO:0000256" key="2">
    <source>
        <dbReference type="ARBA" id="ARBA00007337"/>
    </source>
</evidence>
<evidence type="ECO:0000256" key="3">
    <source>
        <dbReference type="ARBA" id="ARBA00023242"/>
    </source>
</evidence>
<dbReference type="Gene3D" id="3.30.1330.30">
    <property type="match status" value="1"/>
</dbReference>
<comment type="subcellular location">
    <subcellularLocation>
        <location evidence="1">Nucleus</location>
    </subcellularLocation>
</comment>
<dbReference type="Pfam" id="PF01248">
    <property type="entry name" value="Ribosomal_L7Ae"/>
    <property type="match status" value="1"/>
</dbReference>
<dbReference type="InterPro" id="IPR004038">
    <property type="entry name" value="Ribosomal_eL8/eL30/eS12/Gad45"/>
</dbReference>
<evidence type="ECO:0000256" key="1">
    <source>
        <dbReference type="ARBA" id="ARBA00004123"/>
    </source>
</evidence>
<dbReference type="GO" id="GO:1990904">
    <property type="term" value="C:ribonucleoprotein complex"/>
    <property type="evidence" value="ECO:0007669"/>
    <property type="project" value="UniProtKB-KW"/>
</dbReference>
<feature type="compositionally biased region" description="Basic and acidic residues" evidence="6">
    <location>
        <begin position="23"/>
        <end position="32"/>
    </location>
</feature>
<proteinExistence type="evidence at transcript level"/>
<feature type="domain" description="Ribosomal protein eL8/eL30/eS12/Gadd45" evidence="7">
    <location>
        <begin position="57"/>
        <end position="144"/>
    </location>
</feature>
<dbReference type="AlphaFoldDB" id="A0A4Y7NKC9"/>
<feature type="region of interest" description="Disordered" evidence="6">
    <location>
        <begin position="1"/>
        <end position="32"/>
    </location>
</feature>
<keyword evidence="4" id="KW-0687">Ribonucleoprotein</keyword>
<dbReference type="InterPro" id="IPR050257">
    <property type="entry name" value="eL8/uL1-like"/>
</dbReference>
<sequence length="165" mass="18806">MAKKSKQQVQEEEGESMELDTSQAEKKKDSDKSSYEELLNHVSIIAKPMASRKLTKRIYKLLKKASQHKGFVRNGLKDVQRRVRLGEKGLVIFAGDVTPVDIMCHMPAVCEEKNIPYIYTPSRLDLGHSLGLKRTSLMVLVREHPDYQSSYDELYAELKALPPQC</sequence>
<accession>A0A4Y7NKC9</accession>
<gene>
    <name evidence="8" type="primary">EOG090X0JRW</name>
</gene>
<dbReference type="GO" id="GO:0003723">
    <property type="term" value="F:RNA binding"/>
    <property type="evidence" value="ECO:0007669"/>
    <property type="project" value="InterPro"/>
</dbReference>